<dbReference type="RefSeq" id="WP_101753311.1">
    <property type="nucleotide sequence ID" value="NZ_CP025430.1"/>
</dbReference>
<gene>
    <name evidence="1" type="ORF">CX676_14875</name>
</gene>
<evidence type="ECO:0000313" key="1">
    <source>
        <dbReference type="EMBL" id="AUH65288.1"/>
    </source>
</evidence>
<protein>
    <submittedName>
        <fullName evidence="1">DUF1365 domain-containing protein</fullName>
    </submittedName>
</protein>
<keyword evidence="2" id="KW-1185">Reference proteome</keyword>
<accession>A0A2H5F154</accession>
<dbReference type="Proteomes" id="UP000234530">
    <property type="component" value="Chromosome"/>
</dbReference>
<name>A0A2H5F154_9RHOB</name>
<dbReference type="Pfam" id="PF07103">
    <property type="entry name" value="DUF1365"/>
    <property type="match status" value="1"/>
</dbReference>
<dbReference type="EMBL" id="CP025430">
    <property type="protein sequence ID" value="AUH65288.1"/>
    <property type="molecule type" value="Genomic_DNA"/>
</dbReference>
<dbReference type="InterPro" id="IPR010775">
    <property type="entry name" value="DUF1365"/>
</dbReference>
<proteinExistence type="predicted"/>
<dbReference type="PANTHER" id="PTHR33973">
    <property type="entry name" value="OS07G0153300 PROTEIN"/>
    <property type="match status" value="1"/>
</dbReference>
<dbReference type="OrthoDB" id="9778801at2"/>
<organism evidence="1 2">
    <name type="scientific">Paracoccus zhejiangensis</name>
    <dbReference type="NCBI Taxonomy" id="1077935"/>
    <lineage>
        <taxon>Bacteria</taxon>
        <taxon>Pseudomonadati</taxon>
        <taxon>Pseudomonadota</taxon>
        <taxon>Alphaproteobacteria</taxon>
        <taxon>Rhodobacterales</taxon>
        <taxon>Paracoccaceae</taxon>
        <taxon>Paracoccus</taxon>
    </lineage>
</organism>
<dbReference type="AlphaFoldDB" id="A0A2H5F154"/>
<sequence length="263" mass="29062">MSVDLWEGALIDAAIWHARAGDVARQFSYHALYAALPVDALEDGRLPLCPDRPGLWRLRRRDYGARDGSALSAFIRAQLAPVGLGHCMSTLVTMPRGLIHGFNPVSFWLARDEAGLRAVLAEVSNTFGESHLYLCRHADNRVITRSDRLTGEKLFHVSPFLPREGCYVFRFDAGPGRFGAWVDWFGAGGGLRLQTSMVGPARALTRASLRRAALSHPLQPLRVSGLIHWQAAKMASRGIRYRQKPPQLALRASQASTPENDDV</sequence>
<dbReference type="KEGG" id="pzh:CX676_14875"/>
<dbReference type="PANTHER" id="PTHR33973:SF4">
    <property type="entry name" value="OS07G0153300 PROTEIN"/>
    <property type="match status" value="1"/>
</dbReference>
<evidence type="ECO:0000313" key="2">
    <source>
        <dbReference type="Proteomes" id="UP000234530"/>
    </source>
</evidence>
<reference evidence="1 2" key="1">
    <citation type="journal article" date="2013" name="Antonie Van Leeuwenhoek">
        <title>Paracoccus zhejiangensis sp. nov., isolated from activated sludge in wastewater-treatment system.</title>
        <authorList>
            <person name="Wu Z.G."/>
            <person name="Zhang D.F."/>
            <person name="Liu Y.L."/>
            <person name="Wang F."/>
            <person name="Jiang X."/>
            <person name="Li C."/>
            <person name="Li S.P."/>
            <person name="Hong Q."/>
            <person name="Li W.J."/>
        </authorList>
    </citation>
    <scope>NUCLEOTIDE SEQUENCE [LARGE SCALE GENOMIC DNA]</scope>
    <source>
        <strain evidence="1 2">J6</strain>
    </source>
</reference>